<keyword evidence="1" id="KW-1133">Transmembrane helix</keyword>
<evidence type="ECO:0008006" key="5">
    <source>
        <dbReference type="Google" id="ProtNLM"/>
    </source>
</evidence>
<accession>A0A9Q1CA88</accession>
<dbReference type="AlphaFoldDB" id="A0A9Q1CA88"/>
<reference evidence="3" key="1">
    <citation type="submission" date="2021-10" db="EMBL/GenBank/DDBJ databases">
        <title>Tropical sea cucumber genome reveals ecological adaptation and Cuvierian tubules defense mechanism.</title>
        <authorList>
            <person name="Chen T."/>
        </authorList>
    </citation>
    <scope>NUCLEOTIDE SEQUENCE</scope>
    <source>
        <strain evidence="3">Nanhai2018</strain>
        <tissue evidence="3">Muscle</tissue>
    </source>
</reference>
<keyword evidence="4" id="KW-1185">Reference proteome</keyword>
<feature type="signal peptide" evidence="2">
    <location>
        <begin position="1"/>
        <end position="23"/>
    </location>
</feature>
<keyword evidence="2" id="KW-0732">Signal</keyword>
<organism evidence="3 4">
    <name type="scientific">Holothuria leucospilota</name>
    <name type="common">Black long sea cucumber</name>
    <name type="synonym">Mertensiothuria leucospilota</name>
    <dbReference type="NCBI Taxonomy" id="206669"/>
    <lineage>
        <taxon>Eukaryota</taxon>
        <taxon>Metazoa</taxon>
        <taxon>Echinodermata</taxon>
        <taxon>Eleutherozoa</taxon>
        <taxon>Echinozoa</taxon>
        <taxon>Holothuroidea</taxon>
        <taxon>Aspidochirotacea</taxon>
        <taxon>Aspidochirotida</taxon>
        <taxon>Holothuriidae</taxon>
        <taxon>Holothuria</taxon>
    </lineage>
</organism>
<protein>
    <recommendedName>
        <fullName evidence="5">Ig-like domain-containing protein</fullName>
    </recommendedName>
</protein>
<keyword evidence="1" id="KW-0472">Membrane</keyword>
<sequence>MDLNSRLGSFVFCFVILQVPSLSQTHLIVNIEVSGNNVVKTGIREYTVSTYYGSTVVIKCSSRPTLSSNLVLWKNNEPIAENVGVSAHEITFEEYYSMQTVNRMVQKYHCVSSISKRILNDSYAHFTVWNEVDIRMEPDSVLCASSVGRSGYLGEKATLQCMSLDRNYRCFFEGQRSWNITRQKVLVNTLSETTCNCRYRRRYYYDYSYRSCLLHSISVVEFVILNIFNTNNVTKTDTSLVELVCTSRPPRHMFWAVFAGDSLLFDFNTLNSTSFKVNTTVNITQSSGETTLSILESVPGGNGIHTVICSTVDTEARAVALYRIQHQSVRNLPGCDLSSSKTTEMQVTTDTTYDNPTSTDEGSRFVLTTTEVLKDSKEYETNQIEHGHEIKMDSANNYFLMGGVGLPLLLTNLILIVAVFYLHKKTRYKAGINAQVSTQSTGSPDIELHDNPTYLAFTETEGTLCNENEERECTYANM</sequence>
<evidence type="ECO:0000313" key="4">
    <source>
        <dbReference type="Proteomes" id="UP001152320"/>
    </source>
</evidence>
<proteinExistence type="predicted"/>
<comment type="caution">
    <text evidence="3">The sequence shown here is derived from an EMBL/GenBank/DDBJ whole genome shotgun (WGS) entry which is preliminary data.</text>
</comment>
<evidence type="ECO:0000256" key="2">
    <source>
        <dbReference type="SAM" id="SignalP"/>
    </source>
</evidence>
<evidence type="ECO:0000256" key="1">
    <source>
        <dbReference type="SAM" id="Phobius"/>
    </source>
</evidence>
<keyword evidence="1" id="KW-0812">Transmembrane</keyword>
<gene>
    <name evidence="3" type="ORF">HOLleu_15417</name>
</gene>
<feature type="transmembrane region" description="Helical" evidence="1">
    <location>
        <begin position="398"/>
        <end position="422"/>
    </location>
</feature>
<evidence type="ECO:0000313" key="3">
    <source>
        <dbReference type="EMBL" id="KAJ8040956.1"/>
    </source>
</evidence>
<dbReference type="EMBL" id="JAIZAY010000006">
    <property type="protein sequence ID" value="KAJ8040956.1"/>
    <property type="molecule type" value="Genomic_DNA"/>
</dbReference>
<feature type="chain" id="PRO_5040430709" description="Ig-like domain-containing protein" evidence="2">
    <location>
        <begin position="24"/>
        <end position="478"/>
    </location>
</feature>
<name>A0A9Q1CA88_HOLLE</name>
<dbReference type="Proteomes" id="UP001152320">
    <property type="component" value="Chromosome 6"/>
</dbReference>